<keyword evidence="10" id="KW-1185">Reference proteome</keyword>
<dbReference type="OrthoDB" id="286734at2759"/>
<evidence type="ECO:0000313" key="9">
    <source>
        <dbReference type="EMBL" id="KIP09204.1"/>
    </source>
</evidence>
<accession>A0A0C3NV35</accession>
<dbReference type="GO" id="GO:0047184">
    <property type="term" value="F:1-acylglycerophosphocholine O-acyltransferase activity"/>
    <property type="evidence" value="ECO:0007669"/>
    <property type="project" value="TreeGrafter"/>
</dbReference>
<comment type="subcellular location">
    <subcellularLocation>
        <location evidence="1">Membrane</location>
        <topology evidence="1">Multi-pass membrane protein</topology>
    </subcellularLocation>
</comment>
<dbReference type="STRING" id="745531.A0A0C3NV35"/>
<evidence type="ECO:0000256" key="8">
    <source>
        <dbReference type="SAM" id="Phobius"/>
    </source>
</evidence>
<protein>
    <recommendedName>
        <fullName evidence="11">MBOAT-domain-containing protein</fullName>
    </recommendedName>
</protein>
<gene>
    <name evidence="9" type="ORF">PHLGIDRAFT_103219</name>
</gene>
<feature type="transmembrane region" description="Helical" evidence="8">
    <location>
        <begin position="369"/>
        <end position="388"/>
    </location>
</feature>
<dbReference type="AlphaFoldDB" id="A0A0C3NV35"/>
<dbReference type="PANTHER" id="PTHR13906:SF4">
    <property type="entry name" value="LYSOPHOSPHOLIPID ACYLTRANSFERASE 6"/>
    <property type="match status" value="1"/>
</dbReference>
<evidence type="ECO:0000256" key="2">
    <source>
        <dbReference type="ARBA" id="ARBA00022679"/>
    </source>
</evidence>
<dbReference type="Proteomes" id="UP000053257">
    <property type="component" value="Unassembled WGS sequence"/>
</dbReference>
<organism evidence="9 10">
    <name type="scientific">Phlebiopsis gigantea (strain 11061_1 CR5-6)</name>
    <name type="common">White-rot fungus</name>
    <name type="synonym">Peniophora gigantea</name>
    <dbReference type="NCBI Taxonomy" id="745531"/>
    <lineage>
        <taxon>Eukaryota</taxon>
        <taxon>Fungi</taxon>
        <taxon>Dikarya</taxon>
        <taxon>Basidiomycota</taxon>
        <taxon>Agaricomycotina</taxon>
        <taxon>Agaricomycetes</taxon>
        <taxon>Polyporales</taxon>
        <taxon>Phanerochaetaceae</taxon>
        <taxon>Phlebiopsis</taxon>
    </lineage>
</organism>
<dbReference type="Pfam" id="PF03062">
    <property type="entry name" value="MBOAT"/>
    <property type="match status" value="1"/>
</dbReference>
<reference evidence="9 10" key="1">
    <citation type="journal article" date="2014" name="PLoS Genet.">
        <title>Analysis of the Phlebiopsis gigantea genome, transcriptome and secretome provides insight into its pioneer colonization strategies of wood.</title>
        <authorList>
            <person name="Hori C."/>
            <person name="Ishida T."/>
            <person name="Igarashi K."/>
            <person name="Samejima M."/>
            <person name="Suzuki H."/>
            <person name="Master E."/>
            <person name="Ferreira P."/>
            <person name="Ruiz-Duenas F.J."/>
            <person name="Held B."/>
            <person name="Canessa P."/>
            <person name="Larrondo L.F."/>
            <person name="Schmoll M."/>
            <person name="Druzhinina I.S."/>
            <person name="Kubicek C.P."/>
            <person name="Gaskell J.A."/>
            <person name="Kersten P."/>
            <person name="St John F."/>
            <person name="Glasner J."/>
            <person name="Sabat G."/>
            <person name="Splinter BonDurant S."/>
            <person name="Syed K."/>
            <person name="Yadav J."/>
            <person name="Mgbeahuruike A.C."/>
            <person name="Kovalchuk A."/>
            <person name="Asiegbu F.O."/>
            <person name="Lackner G."/>
            <person name="Hoffmeister D."/>
            <person name="Rencoret J."/>
            <person name="Gutierrez A."/>
            <person name="Sun H."/>
            <person name="Lindquist E."/>
            <person name="Barry K."/>
            <person name="Riley R."/>
            <person name="Grigoriev I.V."/>
            <person name="Henrissat B."/>
            <person name="Kues U."/>
            <person name="Berka R.M."/>
            <person name="Martinez A.T."/>
            <person name="Covert S.F."/>
            <person name="Blanchette R.A."/>
            <person name="Cullen D."/>
        </authorList>
    </citation>
    <scope>NUCLEOTIDE SEQUENCE [LARGE SCALE GENOMIC DNA]</scope>
    <source>
        <strain evidence="9 10">11061_1 CR5-6</strain>
    </source>
</reference>
<feature type="compositionally biased region" description="Low complexity" evidence="7">
    <location>
        <begin position="499"/>
        <end position="513"/>
    </location>
</feature>
<keyword evidence="5 8" id="KW-0472">Membrane</keyword>
<dbReference type="GO" id="GO:0046474">
    <property type="term" value="P:glycerophospholipid biosynthetic process"/>
    <property type="evidence" value="ECO:0007669"/>
    <property type="project" value="TreeGrafter"/>
</dbReference>
<evidence type="ECO:0008006" key="11">
    <source>
        <dbReference type="Google" id="ProtNLM"/>
    </source>
</evidence>
<feature type="transmembrane region" description="Helical" evidence="8">
    <location>
        <begin position="460"/>
        <end position="483"/>
    </location>
</feature>
<dbReference type="InterPro" id="IPR004299">
    <property type="entry name" value="MBOAT_fam"/>
</dbReference>
<evidence type="ECO:0000313" key="10">
    <source>
        <dbReference type="Proteomes" id="UP000053257"/>
    </source>
</evidence>
<name>A0A0C3NV35_PHLG1</name>
<feature type="transmembrane region" description="Helical" evidence="8">
    <location>
        <begin position="428"/>
        <end position="448"/>
    </location>
</feature>
<feature type="region of interest" description="Disordered" evidence="7">
    <location>
        <begin position="494"/>
        <end position="513"/>
    </location>
</feature>
<proteinExistence type="predicted"/>
<keyword evidence="4 8" id="KW-1133">Transmembrane helix</keyword>
<evidence type="ECO:0000256" key="6">
    <source>
        <dbReference type="ARBA" id="ARBA00023315"/>
    </source>
</evidence>
<dbReference type="GO" id="GO:0030258">
    <property type="term" value="P:lipid modification"/>
    <property type="evidence" value="ECO:0007669"/>
    <property type="project" value="TreeGrafter"/>
</dbReference>
<evidence type="ECO:0000256" key="1">
    <source>
        <dbReference type="ARBA" id="ARBA00004141"/>
    </source>
</evidence>
<feature type="transmembrane region" description="Helical" evidence="8">
    <location>
        <begin position="230"/>
        <end position="249"/>
    </location>
</feature>
<feature type="transmembrane region" description="Helical" evidence="8">
    <location>
        <begin position="92"/>
        <end position="112"/>
    </location>
</feature>
<feature type="transmembrane region" description="Helical" evidence="8">
    <location>
        <begin position="48"/>
        <end position="72"/>
    </location>
</feature>
<evidence type="ECO:0000256" key="7">
    <source>
        <dbReference type="SAM" id="MobiDB-lite"/>
    </source>
</evidence>
<dbReference type="GO" id="GO:0016020">
    <property type="term" value="C:membrane"/>
    <property type="evidence" value="ECO:0007669"/>
    <property type="project" value="UniProtKB-SubCell"/>
</dbReference>
<evidence type="ECO:0000256" key="3">
    <source>
        <dbReference type="ARBA" id="ARBA00022692"/>
    </source>
</evidence>
<dbReference type="PANTHER" id="PTHR13906">
    <property type="entry name" value="PORCUPINE"/>
    <property type="match status" value="1"/>
</dbReference>
<dbReference type="EMBL" id="KN840469">
    <property type="protein sequence ID" value="KIP09204.1"/>
    <property type="molecule type" value="Genomic_DNA"/>
</dbReference>
<evidence type="ECO:0000256" key="4">
    <source>
        <dbReference type="ARBA" id="ARBA00022989"/>
    </source>
</evidence>
<dbReference type="HOGENOM" id="CLU_011340_5_1_1"/>
<keyword evidence="2" id="KW-0808">Transferase</keyword>
<dbReference type="GO" id="GO:0005783">
    <property type="term" value="C:endoplasmic reticulum"/>
    <property type="evidence" value="ECO:0007669"/>
    <property type="project" value="TreeGrafter"/>
</dbReference>
<dbReference type="InterPro" id="IPR049941">
    <property type="entry name" value="LPLAT_7/PORCN-like"/>
</dbReference>
<sequence length="535" mass="60250">MDALFVPLASATGASLDQIKLISCLLISYPLGSVFIRIPNDKHNLKHLFNVVITLVYFIPVLNLWTGFLQLLLDVVATYIIADRVKGSSMPWIVFAFAMGHLTLNHVIRAMFQLSYETFEVTGPQMVLVMKLTTFAWNVYDGRRPAEDLDKWQKEKRVVQYPSLLTFLGYAFYFPGILVGPYLEFVDYMNLIDGTLFKALEKVDEEKRAALTIPGRLVPRGRKRVAYRKMVMGLVFLGIFVVFGGQYNFSIAVQDGFVSKSLLYRIAIYQLCGFFERTKYYAIWTLTEGASILTGLGFTGTGVNGETRWEGAANVKVWTIEFAPNFKVLLDSWNMKTNVWLRECVYKRVTPKGKKPGFRSSMITFATSAFWHGIAGGYYLTFIFGGFVQTVGRLCRSNLRPLFLPADFVEVRGGPAPPQTLHKKAYDVAGIVLCIFVLNYLAAPFMLLTVKDSILAWSRLAWYGHWIVVGAIAFFYLGGTRWLRRKQAARVKKAGGNATGRTSGTSTPRTGVTLPPLDDIAKEMEKIEFVRNLSN</sequence>
<feature type="transmembrane region" description="Helical" evidence="8">
    <location>
        <begin position="160"/>
        <end position="183"/>
    </location>
</feature>
<dbReference type="GO" id="GO:0003841">
    <property type="term" value="F:1-acylglycerol-3-phosphate O-acyltransferase activity"/>
    <property type="evidence" value="ECO:0007669"/>
    <property type="project" value="TreeGrafter"/>
</dbReference>
<keyword evidence="6" id="KW-0012">Acyltransferase</keyword>
<keyword evidence="3 8" id="KW-0812">Transmembrane</keyword>
<evidence type="ECO:0000256" key="5">
    <source>
        <dbReference type="ARBA" id="ARBA00023136"/>
    </source>
</evidence>